<evidence type="ECO:0000313" key="4">
    <source>
        <dbReference type="Proteomes" id="UP000224567"/>
    </source>
</evidence>
<dbReference type="AlphaFoldDB" id="A0A2G2VWK1"/>
<dbReference type="Proteomes" id="UP000224567">
    <property type="component" value="Unassembled WGS sequence"/>
</dbReference>
<dbReference type="PANTHER" id="PTHR33463:SF198">
    <property type="entry name" value="RPP4C3"/>
    <property type="match status" value="1"/>
</dbReference>
<evidence type="ECO:0000256" key="1">
    <source>
        <dbReference type="ARBA" id="ARBA00022821"/>
    </source>
</evidence>
<evidence type="ECO:0000313" key="3">
    <source>
        <dbReference type="EMBL" id="PHT37352.1"/>
    </source>
</evidence>
<comment type="caution">
    <text evidence="3">The sequence shown here is derived from an EMBL/GenBank/DDBJ whole genome shotgun (WGS) entry which is preliminary data.</text>
</comment>
<dbReference type="SUPFAM" id="SSF52540">
    <property type="entry name" value="P-loop containing nucleoside triphosphate hydrolases"/>
    <property type="match status" value="1"/>
</dbReference>
<dbReference type="Gene3D" id="3.40.50.300">
    <property type="entry name" value="P-loop containing nucleotide triphosphate hydrolases"/>
    <property type="match status" value="1"/>
</dbReference>
<dbReference type="InterPro" id="IPR002182">
    <property type="entry name" value="NB-ARC"/>
</dbReference>
<evidence type="ECO:0000259" key="2">
    <source>
        <dbReference type="Pfam" id="PF00931"/>
    </source>
</evidence>
<reference evidence="3 4" key="1">
    <citation type="journal article" date="2017" name="Genome Biol.">
        <title>New reference genome sequences of hot pepper reveal the massive evolution of plant disease-resistance genes by retroduplication.</title>
        <authorList>
            <person name="Kim S."/>
            <person name="Park J."/>
            <person name="Yeom S.I."/>
            <person name="Kim Y.M."/>
            <person name="Seo E."/>
            <person name="Kim K.T."/>
            <person name="Kim M.S."/>
            <person name="Lee J.M."/>
            <person name="Cheong K."/>
            <person name="Shin H.S."/>
            <person name="Kim S.B."/>
            <person name="Han K."/>
            <person name="Lee J."/>
            <person name="Park M."/>
            <person name="Lee H.A."/>
            <person name="Lee H.Y."/>
            <person name="Lee Y."/>
            <person name="Oh S."/>
            <person name="Lee J.H."/>
            <person name="Choi E."/>
            <person name="Choi E."/>
            <person name="Lee S.E."/>
            <person name="Jeon J."/>
            <person name="Kim H."/>
            <person name="Choi G."/>
            <person name="Song H."/>
            <person name="Lee J."/>
            <person name="Lee S.C."/>
            <person name="Kwon J.K."/>
            <person name="Lee H.Y."/>
            <person name="Koo N."/>
            <person name="Hong Y."/>
            <person name="Kim R.W."/>
            <person name="Kang W.H."/>
            <person name="Huh J.H."/>
            <person name="Kang B.C."/>
            <person name="Yang T.J."/>
            <person name="Lee Y.H."/>
            <person name="Bennetzen J.L."/>
            <person name="Choi D."/>
        </authorList>
    </citation>
    <scope>NUCLEOTIDE SEQUENCE [LARGE SCALE GENOMIC DNA]</scope>
    <source>
        <strain evidence="4">cv. PBC81</strain>
    </source>
</reference>
<sequence>MEFVAIFADKVEKYLILPVARQVGYLFCYGRNIRSLDEESNKLENIRSGVHQRAEAARRNLQNISANVEAWLTSVDTATADVADVMKGRTEVERGCIYGWCPTLKSRYLLSRRAKEITLEVTELLNEGNQHAVFRNSVPAVEIEAIPSNSTEFDSRKQKEEEVMEALRDERTTIVGICGMSGVGKTTLAEKVRARAKQERLFDDIVMITVSQQQDLKKIQAEIAEGVGLSLQVDNLISRGDQLRARLMQKGSHVLVILDDVWESLNDLEKLGIPAGSNHN</sequence>
<dbReference type="InterPro" id="IPR050905">
    <property type="entry name" value="Plant_NBS-LRR"/>
</dbReference>
<dbReference type="EMBL" id="MLFT02000010">
    <property type="protein sequence ID" value="PHT37352.1"/>
    <property type="molecule type" value="Genomic_DNA"/>
</dbReference>
<dbReference type="GO" id="GO:0043531">
    <property type="term" value="F:ADP binding"/>
    <property type="evidence" value="ECO:0007669"/>
    <property type="project" value="InterPro"/>
</dbReference>
<protein>
    <recommendedName>
        <fullName evidence="2">NB-ARC domain-containing protein</fullName>
    </recommendedName>
</protein>
<dbReference type="Pfam" id="PF00931">
    <property type="entry name" value="NB-ARC"/>
    <property type="match status" value="1"/>
</dbReference>
<dbReference type="PANTHER" id="PTHR33463">
    <property type="entry name" value="NB-ARC DOMAIN-CONTAINING PROTEIN-RELATED"/>
    <property type="match status" value="1"/>
</dbReference>
<gene>
    <name evidence="3" type="ORF">CQW23_25052</name>
</gene>
<keyword evidence="4" id="KW-1185">Reference proteome</keyword>
<dbReference type="PRINTS" id="PR00364">
    <property type="entry name" value="DISEASERSIST"/>
</dbReference>
<keyword evidence="1" id="KW-0611">Plant defense</keyword>
<proteinExistence type="predicted"/>
<reference evidence="4" key="2">
    <citation type="journal article" date="2017" name="J. Anim. Genet.">
        <title>Multiple reference genome sequences of hot pepper reveal the massive evolution of plant disease resistance genes by retroduplication.</title>
        <authorList>
            <person name="Kim S."/>
            <person name="Park J."/>
            <person name="Yeom S.-I."/>
            <person name="Kim Y.-M."/>
            <person name="Seo E."/>
            <person name="Kim K.-T."/>
            <person name="Kim M.-S."/>
            <person name="Lee J.M."/>
            <person name="Cheong K."/>
            <person name="Shin H.-S."/>
            <person name="Kim S.-B."/>
            <person name="Han K."/>
            <person name="Lee J."/>
            <person name="Park M."/>
            <person name="Lee H.-A."/>
            <person name="Lee H.-Y."/>
            <person name="Lee Y."/>
            <person name="Oh S."/>
            <person name="Lee J.H."/>
            <person name="Choi E."/>
            <person name="Choi E."/>
            <person name="Lee S.E."/>
            <person name="Jeon J."/>
            <person name="Kim H."/>
            <person name="Choi G."/>
            <person name="Song H."/>
            <person name="Lee J."/>
            <person name="Lee S.-C."/>
            <person name="Kwon J.-K."/>
            <person name="Lee H.-Y."/>
            <person name="Koo N."/>
            <person name="Hong Y."/>
            <person name="Kim R.W."/>
            <person name="Kang W.-H."/>
            <person name="Huh J.H."/>
            <person name="Kang B.-C."/>
            <person name="Yang T.-J."/>
            <person name="Lee Y.-H."/>
            <person name="Bennetzen J.L."/>
            <person name="Choi D."/>
        </authorList>
    </citation>
    <scope>NUCLEOTIDE SEQUENCE [LARGE SCALE GENOMIC DNA]</scope>
    <source>
        <strain evidence="4">cv. PBC81</strain>
    </source>
</reference>
<organism evidence="3 4">
    <name type="scientific">Capsicum baccatum</name>
    <name type="common">Peruvian pepper</name>
    <dbReference type="NCBI Taxonomy" id="33114"/>
    <lineage>
        <taxon>Eukaryota</taxon>
        <taxon>Viridiplantae</taxon>
        <taxon>Streptophyta</taxon>
        <taxon>Embryophyta</taxon>
        <taxon>Tracheophyta</taxon>
        <taxon>Spermatophyta</taxon>
        <taxon>Magnoliopsida</taxon>
        <taxon>eudicotyledons</taxon>
        <taxon>Gunneridae</taxon>
        <taxon>Pentapetalae</taxon>
        <taxon>asterids</taxon>
        <taxon>lamiids</taxon>
        <taxon>Solanales</taxon>
        <taxon>Solanaceae</taxon>
        <taxon>Solanoideae</taxon>
        <taxon>Capsiceae</taxon>
        <taxon>Capsicum</taxon>
    </lineage>
</organism>
<dbReference type="STRING" id="33114.A0A2G2VWK1"/>
<dbReference type="OrthoDB" id="1304380at2759"/>
<dbReference type="InterPro" id="IPR027417">
    <property type="entry name" value="P-loop_NTPase"/>
</dbReference>
<name>A0A2G2VWK1_CAPBA</name>
<accession>A0A2G2VWK1</accession>
<feature type="domain" description="NB-ARC" evidence="2">
    <location>
        <begin position="157"/>
        <end position="277"/>
    </location>
</feature>